<dbReference type="OMA" id="AHPVKWL"/>
<dbReference type="GO" id="GO:0045047">
    <property type="term" value="P:protein targeting to ER"/>
    <property type="evidence" value="ECO:0000318"/>
    <property type="project" value="GO_Central"/>
</dbReference>
<evidence type="ECO:0000313" key="11">
    <source>
        <dbReference type="EMBL" id="ERM99274.1"/>
    </source>
</evidence>
<accession>W1NX74</accession>
<name>W1NX74_AMBTC</name>
<dbReference type="KEGG" id="atr:18427305"/>
<keyword evidence="5" id="KW-0256">Endoplasmic reticulum</keyword>
<reference evidence="12" key="1">
    <citation type="journal article" date="2013" name="Science">
        <title>The Amborella genome and the evolution of flowering plants.</title>
        <authorList>
            <consortium name="Amborella Genome Project"/>
        </authorList>
    </citation>
    <scope>NUCLEOTIDE SEQUENCE [LARGE SCALE GENOMIC DNA]</scope>
</reference>
<protein>
    <recommendedName>
        <fullName evidence="3">Signal peptidase complex subunit 1</fullName>
    </recommendedName>
</protein>
<dbReference type="GO" id="GO:0006465">
    <property type="term" value="P:signal peptide processing"/>
    <property type="evidence" value="ECO:0000318"/>
    <property type="project" value="GO_Central"/>
</dbReference>
<dbReference type="AlphaFoldDB" id="W1NX74"/>
<dbReference type="PANTHER" id="PTHR13202">
    <property type="entry name" value="MICROSOMAL SIGNAL PEPTIDASE 12 KDA SUBUNIT"/>
    <property type="match status" value="1"/>
</dbReference>
<proteinExistence type="inferred from homology"/>
<dbReference type="eggNOG" id="KOG4112">
    <property type="taxonomic scope" value="Eukaryota"/>
</dbReference>
<dbReference type="STRING" id="13333.W1NX74"/>
<evidence type="ECO:0000256" key="1">
    <source>
        <dbReference type="ARBA" id="ARBA00004477"/>
    </source>
</evidence>
<dbReference type="PANTHER" id="PTHR13202:SF0">
    <property type="entry name" value="SIGNAL PEPTIDASE COMPLEX SUBUNIT 1"/>
    <property type="match status" value="1"/>
</dbReference>
<keyword evidence="7 10" id="KW-0472">Membrane</keyword>
<evidence type="ECO:0000313" key="12">
    <source>
        <dbReference type="Proteomes" id="UP000017836"/>
    </source>
</evidence>
<dbReference type="OrthoDB" id="263893at2759"/>
<organism evidence="11 12">
    <name type="scientific">Amborella trichopoda</name>
    <dbReference type="NCBI Taxonomy" id="13333"/>
    <lineage>
        <taxon>Eukaryota</taxon>
        <taxon>Viridiplantae</taxon>
        <taxon>Streptophyta</taxon>
        <taxon>Embryophyta</taxon>
        <taxon>Tracheophyta</taxon>
        <taxon>Spermatophyta</taxon>
        <taxon>Magnoliopsida</taxon>
        <taxon>Amborellales</taxon>
        <taxon>Amborellaceae</taxon>
        <taxon>Amborella</taxon>
    </lineage>
</organism>
<dbReference type="Proteomes" id="UP000017836">
    <property type="component" value="Unassembled WGS sequence"/>
</dbReference>
<keyword evidence="6 10" id="KW-1133">Transmembrane helix</keyword>
<evidence type="ECO:0000256" key="7">
    <source>
        <dbReference type="ARBA" id="ARBA00023136"/>
    </source>
</evidence>
<dbReference type="Pfam" id="PF06645">
    <property type="entry name" value="SPC12"/>
    <property type="match status" value="1"/>
</dbReference>
<keyword evidence="12" id="KW-1185">Reference proteome</keyword>
<sequence length="95" mass="10622">MDLQGQKLSEHLMQILLVVFAIAAFTTGYMTGSFENMLLISVGGAVLTLLITVPDWSFFNRHPLNWLASQEAEQNPKPKLQPSPSKRFTKKTSSK</sequence>
<dbReference type="EMBL" id="KI395040">
    <property type="protein sequence ID" value="ERM99274.1"/>
    <property type="molecule type" value="Genomic_DNA"/>
</dbReference>
<evidence type="ECO:0000256" key="2">
    <source>
        <dbReference type="ARBA" id="ARBA00005245"/>
    </source>
</evidence>
<comment type="function">
    <text evidence="8">Component of the signal peptidase complex (SPC) which catalyzes the cleavage of N-terminal signal sequences from nascent proteins as they are translocated into the lumen of the endoplasmic reticulum. Dispensable for SPC enzymatic activity.</text>
</comment>
<evidence type="ECO:0000256" key="4">
    <source>
        <dbReference type="ARBA" id="ARBA00022692"/>
    </source>
</evidence>
<dbReference type="GO" id="GO:0005787">
    <property type="term" value="C:signal peptidase complex"/>
    <property type="evidence" value="ECO:0000318"/>
    <property type="project" value="GO_Central"/>
</dbReference>
<keyword evidence="4 10" id="KW-0812">Transmembrane</keyword>
<comment type="similarity">
    <text evidence="2">Belongs to the SPCS1 family.</text>
</comment>
<feature type="region of interest" description="Disordered" evidence="9">
    <location>
        <begin position="70"/>
        <end position="95"/>
    </location>
</feature>
<gene>
    <name evidence="11" type="ORF">AMTR_s00092p00156160</name>
</gene>
<dbReference type="Gramene" id="ERM99274">
    <property type="protein sequence ID" value="ERM99274"/>
    <property type="gene ID" value="AMTR_s00092p00156160"/>
</dbReference>
<dbReference type="InterPro" id="IPR009542">
    <property type="entry name" value="Spc1/SPCS1"/>
</dbReference>
<evidence type="ECO:0000256" key="9">
    <source>
        <dbReference type="SAM" id="MobiDB-lite"/>
    </source>
</evidence>
<evidence type="ECO:0000256" key="10">
    <source>
        <dbReference type="SAM" id="Phobius"/>
    </source>
</evidence>
<comment type="subcellular location">
    <subcellularLocation>
        <location evidence="1">Endoplasmic reticulum membrane</location>
        <topology evidence="1">Multi-pass membrane protein</topology>
    </subcellularLocation>
</comment>
<evidence type="ECO:0000256" key="5">
    <source>
        <dbReference type="ARBA" id="ARBA00022824"/>
    </source>
</evidence>
<evidence type="ECO:0000256" key="8">
    <source>
        <dbReference type="ARBA" id="ARBA00045204"/>
    </source>
</evidence>
<evidence type="ECO:0000256" key="6">
    <source>
        <dbReference type="ARBA" id="ARBA00022989"/>
    </source>
</evidence>
<dbReference type="HOGENOM" id="CLU_134505_0_1_1"/>
<evidence type="ECO:0000256" key="3">
    <source>
        <dbReference type="ARBA" id="ARBA00017059"/>
    </source>
</evidence>
<feature type="transmembrane region" description="Helical" evidence="10">
    <location>
        <begin position="12"/>
        <end position="31"/>
    </location>
</feature>
<feature type="transmembrane region" description="Helical" evidence="10">
    <location>
        <begin position="37"/>
        <end position="59"/>
    </location>
</feature>